<feature type="domain" description="Glycosyltransferase 2-like" evidence="4">
    <location>
        <begin position="12"/>
        <end position="119"/>
    </location>
</feature>
<reference evidence="5 6" key="1">
    <citation type="submission" date="2017-03" db="EMBL/GenBank/DDBJ databases">
        <authorList>
            <person name="Afonso C.L."/>
            <person name="Miller P.J."/>
            <person name="Scott M.A."/>
            <person name="Spackman E."/>
            <person name="Goraichik I."/>
            <person name="Dimitrov K.M."/>
            <person name="Suarez D.L."/>
            <person name="Swayne D.E."/>
        </authorList>
    </citation>
    <scope>NUCLEOTIDE SEQUENCE [LARGE SCALE GENOMIC DNA]</scope>
    <source>
        <strain evidence="5 6">CECT 8625</strain>
    </source>
</reference>
<dbReference type="EC" id="2.4.1.305" evidence="5"/>
<evidence type="ECO:0000313" key="5">
    <source>
        <dbReference type="EMBL" id="SLN56893.1"/>
    </source>
</evidence>
<dbReference type="InterPro" id="IPR001173">
    <property type="entry name" value="Glyco_trans_2-like"/>
</dbReference>
<organism evidence="5 6">
    <name type="scientific">Roseivivax jejudonensis</name>
    <dbReference type="NCBI Taxonomy" id="1529041"/>
    <lineage>
        <taxon>Bacteria</taxon>
        <taxon>Pseudomonadati</taxon>
        <taxon>Pseudomonadota</taxon>
        <taxon>Alphaproteobacteria</taxon>
        <taxon>Rhodobacterales</taxon>
        <taxon>Roseobacteraceae</taxon>
        <taxon>Roseivivax</taxon>
    </lineage>
</organism>
<protein>
    <submittedName>
        <fullName evidence="5">UDP-Glc:alpha-D-GlcNAc-diphosphoundecaprenol beta-1,3-glucosyltransferase WfgD</fullName>
        <ecNumber evidence="5">2.4.1.305</ecNumber>
    </submittedName>
</protein>
<keyword evidence="6" id="KW-1185">Reference proteome</keyword>
<dbReference type="Gene3D" id="3.90.550.10">
    <property type="entry name" value="Spore Coat Polysaccharide Biosynthesis Protein SpsA, Chain A"/>
    <property type="match status" value="1"/>
</dbReference>
<dbReference type="Pfam" id="PF00535">
    <property type="entry name" value="Glycos_transf_2"/>
    <property type="match status" value="1"/>
</dbReference>
<dbReference type="CDD" id="cd04196">
    <property type="entry name" value="GT_2_like_d"/>
    <property type="match status" value="1"/>
</dbReference>
<sequence>MTDRPDPPEVAILMAVYNGGAHLAEQLDSIAGQTHARWRLFAADDGSSDNSRAVLQTFGESHPVTLSDGPRRGAAANFMSLLTHLPQDAPRWVAFADQDDIWLPDRLERGVAALAQVPEDHPALFCSRSWIADPDGQPLRRSPPRPRPLGFANALVQNVVAGNTLLMNPAARTLLQAAAQEPDAVIVHDWWCYQIIAGAGGTIVHDDAPTLLYRQHGGNQIGANDSALERMKRVRMILDGTFHEWNSTNIAALRASSGRLTPEARRLVEEFAAMRAAPLVQRLIALRRLGLYRQSLLATLALWIAAVLNRL</sequence>
<name>A0A1X6ZNW3_9RHOB</name>
<dbReference type="OrthoDB" id="9802649at2"/>
<dbReference type="InterPro" id="IPR050834">
    <property type="entry name" value="Glycosyltransf_2"/>
</dbReference>
<dbReference type="EMBL" id="FWFK01000005">
    <property type="protein sequence ID" value="SLN56893.1"/>
    <property type="molecule type" value="Genomic_DNA"/>
</dbReference>
<accession>A0A1X6ZNW3</accession>
<evidence type="ECO:0000256" key="2">
    <source>
        <dbReference type="ARBA" id="ARBA00022676"/>
    </source>
</evidence>
<comment type="similarity">
    <text evidence="1">Belongs to the glycosyltransferase 2 family.</text>
</comment>
<dbReference type="RefSeq" id="WP_085792535.1">
    <property type="nucleotide sequence ID" value="NZ_FWFK01000005.1"/>
</dbReference>
<proteinExistence type="inferred from homology"/>
<evidence type="ECO:0000313" key="6">
    <source>
        <dbReference type="Proteomes" id="UP000193570"/>
    </source>
</evidence>
<dbReference type="GO" id="GO:0016757">
    <property type="term" value="F:glycosyltransferase activity"/>
    <property type="evidence" value="ECO:0007669"/>
    <property type="project" value="UniProtKB-KW"/>
</dbReference>
<gene>
    <name evidence="5" type="primary">wfgD</name>
    <name evidence="5" type="ORF">ROJ8625_02843</name>
</gene>
<dbReference type="InterPro" id="IPR029044">
    <property type="entry name" value="Nucleotide-diphossugar_trans"/>
</dbReference>
<dbReference type="PANTHER" id="PTHR43685:SF5">
    <property type="entry name" value="GLYCOSYLTRANSFERASE EPSE-RELATED"/>
    <property type="match status" value="1"/>
</dbReference>
<dbReference type="SUPFAM" id="SSF53448">
    <property type="entry name" value="Nucleotide-diphospho-sugar transferases"/>
    <property type="match status" value="1"/>
</dbReference>
<keyword evidence="2 5" id="KW-0328">Glycosyltransferase</keyword>
<dbReference type="Proteomes" id="UP000193570">
    <property type="component" value="Unassembled WGS sequence"/>
</dbReference>
<evidence type="ECO:0000256" key="3">
    <source>
        <dbReference type="ARBA" id="ARBA00022679"/>
    </source>
</evidence>
<dbReference type="PANTHER" id="PTHR43685">
    <property type="entry name" value="GLYCOSYLTRANSFERASE"/>
    <property type="match status" value="1"/>
</dbReference>
<evidence type="ECO:0000256" key="1">
    <source>
        <dbReference type="ARBA" id="ARBA00006739"/>
    </source>
</evidence>
<evidence type="ECO:0000259" key="4">
    <source>
        <dbReference type="Pfam" id="PF00535"/>
    </source>
</evidence>
<keyword evidence="3 5" id="KW-0808">Transferase</keyword>
<dbReference type="AlphaFoldDB" id="A0A1X6ZNW3"/>